<evidence type="ECO:0000259" key="8">
    <source>
        <dbReference type="PROSITE" id="PS50156"/>
    </source>
</evidence>
<evidence type="ECO:0000256" key="3">
    <source>
        <dbReference type="ARBA" id="ARBA00022692"/>
    </source>
</evidence>
<feature type="transmembrane region" description="Helical" evidence="7">
    <location>
        <begin position="633"/>
        <end position="654"/>
    </location>
</feature>
<dbReference type="RefSeq" id="WP_146566751.1">
    <property type="nucleotide sequence ID" value="NZ_SIHJ01000002.1"/>
</dbReference>
<dbReference type="Pfam" id="PF03176">
    <property type="entry name" value="MMPL"/>
    <property type="match status" value="2"/>
</dbReference>
<dbReference type="InterPro" id="IPR050545">
    <property type="entry name" value="Mycobact_MmpL"/>
</dbReference>
<evidence type="ECO:0000256" key="6">
    <source>
        <dbReference type="SAM" id="MobiDB-lite"/>
    </source>
</evidence>
<keyword evidence="10" id="KW-1185">Reference proteome</keyword>
<feature type="transmembrane region" description="Helical" evidence="7">
    <location>
        <begin position="734"/>
        <end position="758"/>
    </location>
</feature>
<feature type="transmembrane region" description="Helical" evidence="7">
    <location>
        <begin position="331"/>
        <end position="351"/>
    </location>
</feature>
<comment type="subcellular location">
    <subcellularLocation>
        <location evidence="1">Cell membrane</location>
        <topology evidence="1">Multi-pass membrane protein</topology>
    </subcellularLocation>
</comment>
<dbReference type="EMBL" id="SIHJ01000002">
    <property type="protein sequence ID" value="TWT33817.1"/>
    <property type="molecule type" value="Genomic_DNA"/>
</dbReference>
<evidence type="ECO:0000313" key="9">
    <source>
        <dbReference type="EMBL" id="TWT33817.1"/>
    </source>
</evidence>
<evidence type="ECO:0000256" key="1">
    <source>
        <dbReference type="ARBA" id="ARBA00004651"/>
    </source>
</evidence>
<accession>A0A5C5V7L8</accession>
<evidence type="ECO:0000256" key="4">
    <source>
        <dbReference type="ARBA" id="ARBA00022989"/>
    </source>
</evidence>
<keyword evidence="5 7" id="KW-0472">Membrane</keyword>
<gene>
    <name evidence="9" type="ORF">KOR34_36510</name>
</gene>
<dbReference type="GO" id="GO:0005886">
    <property type="term" value="C:plasma membrane"/>
    <property type="evidence" value="ECO:0007669"/>
    <property type="project" value="UniProtKB-SubCell"/>
</dbReference>
<feature type="transmembrane region" description="Helical" evidence="7">
    <location>
        <begin position="703"/>
        <end position="722"/>
    </location>
</feature>
<dbReference type="SUPFAM" id="SSF82866">
    <property type="entry name" value="Multidrug efflux transporter AcrB transmembrane domain"/>
    <property type="match status" value="2"/>
</dbReference>
<dbReference type="Proteomes" id="UP000316714">
    <property type="component" value="Unassembled WGS sequence"/>
</dbReference>
<keyword evidence="4 7" id="KW-1133">Transmembrane helix</keyword>
<proteinExistence type="predicted"/>
<feature type="domain" description="SSD" evidence="8">
    <location>
        <begin position="266"/>
        <end position="385"/>
    </location>
</feature>
<keyword evidence="2" id="KW-1003">Cell membrane</keyword>
<feature type="transmembrane region" description="Helical" evidence="7">
    <location>
        <begin position="235"/>
        <end position="252"/>
    </location>
</feature>
<sequence length="788" mass="86494">MTWFANLFARARWLFALFLVVVTGLAIEGYRPKSVDRSNVRSLADLIEEARDEGDQPRETDLLDSDEVTDAFNLGRSDAFLVVECDDLFRPESARALRAMVAAVEDLPIVDTVFSLDDVPTLNVFGFAEPLLPVNEASPESFRQSKERVVNHALARGQLISPDGRTLMMPIVYDWLFLEGNEDLTDGVLQAARESIQQSLAALPADGRPDFKVRITGQIPLFIAQERAFDRNQTLFRMIGYGLAFVLSVIMFRGLTAVVLMSAAPMLAIFWSFGILKLTGVYVNELSNVVMPLLVSMIALTDGVHLLVNIRRRRTAGDSPVEASRWAIEHVGVACLLTSLTTAIGFGSLMLAESAYVREFGEVCMYGVLIAFLAVMTFIPFVASTPLGARIHHGEERDLVGPLVARFAPFLEWILRHKKAVSRASIALTVALLGVSFALRPDNRVANQLPADTEVYQALAHCDEQFGGIQFLELWVDWPEQLDAQDPTILQAIKDAEALIDSEPLISHPLSIRNMLASFPGDENDQRTQMTFLSLLPRDLRGYFYRPSESRALIVTRIQDQGIAQYVPVFDRVESELAALSATHPGFTFRLRGGPIFRARDLYQIVIDLTTSLGVASLIILVVLALAYRSLTIGLISVIPNMFPLVATGALLVAMGQPLFMSSVCAFTVCLGIAVDDTIHFLSRFQQEVARTGDIDDAIRNTFQSVGTAMVMTTIILVAGFFAMLLSDLPAHRIFAAMACVTIGSAILGDMVALPALLSRYARNVWKEQAPAADPDPDPDLSGALPTG</sequence>
<dbReference type="PANTHER" id="PTHR33406">
    <property type="entry name" value="MEMBRANE PROTEIN MJ1562-RELATED"/>
    <property type="match status" value="1"/>
</dbReference>
<reference evidence="9 10" key="1">
    <citation type="submission" date="2019-02" db="EMBL/GenBank/DDBJ databases">
        <title>Deep-cultivation of Planctomycetes and their phenomic and genomic characterization uncovers novel biology.</title>
        <authorList>
            <person name="Wiegand S."/>
            <person name="Jogler M."/>
            <person name="Boedeker C."/>
            <person name="Pinto D."/>
            <person name="Vollmers J."/>
            <person name="Rivas-Marin E."/>
            <person name="Kohn T."/>
            <person name="Peeters S.H."/>
            <person name="Heuer A."/>
            <person name="Rast P."/>
            <person name="Oberbeckmann S."/>
            <person name="Bunk B."/>
            <person name="Jeske O."/>
            <person name="Meyerdierks A."/>
            <person name="Storesund J.E."/>
            <person name="Kallscheuer N."/>
            <person name="Luecker S."/>
            <person name="Lage O.M."/>
            <person name="Pohl T."/>
            <person name="Merkel B.J."/>
            <person name="Hornburger P."/>
            <person name="Mueller R.-W."/>
            <person name="Bruemmer F."/>
            <person name="Labrenz M."/>
            <person name="Spormann A.M."/>
            <person name="Op Den Camp H."/>
            <person name="Overmann J."/>
            <person name="Amann R."/>
            <person name="Jetten M.S.M."/>
            <person name="Mascher T."/>
            <person name="Medema M.H."/>
            <person name="Devos D.P."/>
            <person name="Kaster A.-K."/>
            <person name="Ovreas L."/>
            <person name="Rohde M."/>
            <person name="Galperin M.Y."/>
            <person name="Jogler C."/>
        </authorList>
    </citation>
    <scope>NUCLEOTIDE SEQUENCE [LARGE SCALE GENOMIC DNA]</scope>
    <source>
        <strain evidence="9 10">KOR34</strain>
    </source>
</reference>
<feature type="region of interest" description="Disordered" evidence="6">
    <location>
        <begin position="769"/>
        <end position="788"/>
    </location>
</feature>
<dbReference type="OrthoDB" id="9794724at2"/>
<protein>
    <submittedName>
        <fullName evidence="9">Multidrug efflux system subunit MdtC</fullName>
    </submittedName>
</protein>
<feature type="transmembrane region" description="Helical" evidence="7">
    <location>
        <begin position="420"/>
        <end position="439"/>
    </location>
</feature>
<feature type="transmembrane region" description="Helical" evidence="7">
    <location>
        <begin position="660"/>
        <end position="682"/>
    </location>
</feature>
<evidence type="ECO:0000256" key="7">
    <source>
        <dbReference type="SAM" id="Phobius"/>
    </source>
</evidence>
<feature type="transmembrane region" description="Helical" evidence="7">
    <location>
        <begin position="363"/>
        <end position="383"/>
    </location>
</feature>
<dbReference type="PROSITE" id="PS50156">
    <property type="entry name" value="SSD"/>
    <property type="match status" value="2"/>
</dbReference>
<keyword evidence="3 7" id="KW-0812">Transmembrane</keyword>
<feature type="domain" description="SSD" evidence="8">
    <location>
        <begin position="626"/>
        <end position="760"/>
    </location>
</feature>
<evidence type="ECO:0000313" key="10">
    <source>
        <dbReference type="Proteomes" id="UP000316714"/>
    </source>
</evidence>
<organism evidence="9 10">
    <name type="scientific">Posidoniimonas corsicana</name>
    <dbReference type="NCBI Taxonomy" id="1938618"/>
    <lineage>
        <taxon>Bacteria</taxon>
        <taxon>Pseudomonadati</taxon>
        <taxon>Planctomycetota</taxon>
        <taxon>Planctomycetia</taxon>
        <taxon>Pirellulales</taxon>
        <taxon>Lacipirellulaceae</taxon>
        <taxon>Posidoniimonas</taxon>
    </lineage>
</organism>
<name>A0A5C5V7L8_9BACT</name>
<feature type="transmembrane region" description="Helical" evidence="7">
    <location>
        <begin position="289"/>
        <end position="310"/>
    </location>
</feature>
<dbReference type="Gene3D" id="1.20.1640.10">
    <property type="entry name" value="Multidrug efflux transporter AcrB transmembrane domain"/>
    <property type="match status" value="2"/>
</dbReference>
<dbReference type="AlphaFoldDB" id="A0A5C5V7L8"/>
<feature type="transmembrane region" description="Helical" evidence="7">
    <location>
        <begin position="602"/>
        <end position="626"/>
    </location>
</feature>
<evidence type="ECO:0000256" key="2">
    <source>
        <dbReference type="ARBA" id="ARBA00022475"/>
    </source>
</evidence>
<dbReference type="InterPro" id="IPR000731">
    <property type="entry name" value="SSD"/>
</dbReference>
<comment type="caution">
    <text evidence="9">The sequence shown here is derived from an EMBL/GenBank/DDBJ whole genome shotgun (WGS) entry which is preliminary data.</text>
</comment>
<dbReference type="PANTHER" id="PTHR33406:SF12">
    <property type="entry name" value="BLR2997 PROTEIN"/>
    <property type="match status" value="1"/>
</dbReference>
<feature type="transmembrane region" description="Helical" evidence="7">
    <location>
        <begin position="259"/>
        <end position="283"/>
    </location>
</feature>
<dbReference type="InterPro" id="IPR004869">
    <property type="entry name" value="MMPL_dom"/>
</dbReference>
<evidence type="ECO:0000256" key="5">
    <source>
        <dbReference type="ARBA" id="ARBA00023136"/>
    </source>
</evidence>